<evidence type="ECO:0000313" key="2">
    <source>
        <dbReference type="EMBL" id="GIY98677.1"/>
    </source>
</evidence>
<dbReference type="EMBL" id="BPLR01000949">
    <property type="protein sequence ID" value="GIY98677.1"/>
    <property type="molecule type" value="Genomic_DNA"/>
</dbReference>
<reference evidence="2 3" key="1">
    <citation type="submission" date="2021-06" db="EMBL/GenBank/DDBJ databases">
        <title>Caerostris extrusa draft genome.</title>
        <authorList>
            <person name="Kono N."/>
            <person name="Arakawa K."/>
        </authorList>
    </citation>
    <scope>NUCLEOTIDE SEQUENCE [LARGE SCALE GENOMIC DNA]</scope>
</reference>
<name>A0AAV4XU55_CAEEX</name>
<proteinExistence type="predicted"/>
<accession>A0AAV4XU55</accession>
<evidence type="ECO:0000256" key="1">
    <source>
        <dbReference type="SAM" id="MobiDB-lite"/>
    </source>
</evidence>
<sequence>MGGRPPILLKPGTPVMRVKEKPSGERPKSLLDRIMMLGEAQDQWRNRVEDKDATNIQELSSYISQSTPSSPYHLSKSQSSLITTSSTSELEKLQK</sequence>
<dbReference type="Proteomes" id="UP001054945">
    <property type="component" value="Unassembled WGS sequence"/>
</dbReference>
<comment type="caution">
    <text evidence="2">The sequence shown here is derived from an EMBL/GenBank/DDBJ whole genome shotgun (WGS) entry which is preliminary data.</text>
</comment>
<feature type="compositionally biased region" description="Low complexity" evidence="1">
    <location>
        <begin position="64"/>
        <end position="88"/>
    </location>
</feature>
<protein>
    <submittedName>
        <fullName evidence="2">Supervillin</fullName>
    </submittedName>
</protein>
<evidence type="ECO:0000313" key="3">
    <source>
        <dbReference type="Proteomes" id="UP001054945"/>
    </source>
</evidence>
<organism evidence="2 3">
    <name type="scientific">Caerostris extrusa</name>
    <name type="common">Bark spider</name>
    <name type="synonym">Caerostris bankana</name>
    <dbReference type="NCBI Taxonomy" id="172846"/>
    <lineage>
        <taxon>Eukaryota</taxon>
        <taxon>Metazoa</taxon>
        <taxon>Ecdysozoa</taxon>
        <taxon>Arthropoda</taxon>
        <taxon>Chelicerata</taxon>
        <taxon>Arachnida</taxon>
        <taxon>Araneae</taxon>
        <taxon>Araneomorphae</taxon>
        <taxon>Entelegynae</taxon>
        <taxon>Araneoidea</taxon>
        <taxon>Araneidae</taxon>
        <taxon>Caerostris</taxon>
    </lineage>
</organism>
<gene>
    <name evidence="2" type="primary">Svil</name>
    <name evidence="2" type="ORF">CEXT_365681</name>
</gene>
<keyword evidence="3" id="KW-1185">Reference proteome</keyword>
<feature type="region of interest" description="Disordered" evidence="1">
    <location>
        <begin position="64"/>
        <end position="95"/>
    </location>
</feature>
<dbReference type="AlphaFoldDB" id="A0AAV4XU55"/>